<feature type="transmembrane region" description="Helical" evidence="1">
    <location>
        <begin position="93"/>
        <end position="116"/>
    </location>
</feature>
<evidence type="ECO:0000313" key="2">
    <source>
        <dbReference type="Proteomes" id="UP000887540"/>
    </source>
</evidence>
<keyword evidence="1" id="KW-0812">Transmembrane</keyword>
<keyword evidence="2" id="KW-1185">Reference proteome</keyword>
<dbReference type="WBParaSite" id="ACRNAN_scaffold16353.g29985.t1">
    <property type="protein sequence ID" value="ACRNAN_scaffold16353.g29985.t1"/>
    <property type="gene ID" value="ACRNAN_scaffold16353.g29985"/>
</dbReference>
<dbReference type="Pfam" id="PF10318">
    <property type="entry name" value="7TM_GPCR_Srh"/>
    <property type="match status" value="1"/>
</dbReference>
<evidence type="ECO:0000313" key="3">
    <source>
        <dbReference type="WBParaSite" id="ACRNAN_scaffold16353.g29985.t1"/>
    </source>
</evidence>
<accession>A0A914D076</accession>
<evidence type="ECO:0000256" key="1">
    <source>
        <dbReference type="SAM" id="Phobius"/>
    </source>
</evidence>
<sequence length="128" mass="14550">MDIYNSIIVLSYQCILYIQFIINLLTTIPTLYVITNKSLPEMNDMKWHFAAKTLNGLLFSFTLTIYQPMIITIPFTIVFGIGITRYSSSTANFIQLQLVLVSLVINAILVLCKLIFNDVETSFYTCCG</sequence>
<dbReference type="AlphaFoldDB" id="A0A914D076"/>
<feature type="transmembrane region" description="Helical" evidence="1">
    <location>
        <begin position="15"/>
        <end position="35"/>
    </location>
</feature>
<feature type="transmembrane region" description="Helical" evidence="1">
    <location>
        <begin position="56"/>
        <end position="81"/>
    </location>
</feature>
<organism evidence="2 3">
    <name type="scientific">Acrobeloides nanus</name>
    <dbReference type="NCBI Taxonomy" id="290746"/>
    <lineage>
        <taxon>Eukaryota</taxon>
        <taxon>Metazoa</taxon>
        <taxon>Ecdysozoa</taxon>
        <taxon>Nematoda</taxon>
        <taxon>Chromadorea</taxon>
        <taxon>Rhabditida</taxon>
        <taxon>Tylenchina</taxon>
        <taxon>Cephalobomorpha</taxon>
        <taxon>Cephaloboidea</taxon>
        <taxon>Cephalobidae</taxon>
        <taxon>Acrobeloides</taxon>
    </lineage>
</organism>
<name>A0A914D076_9BILA</name>
<dbReference type="InterPro" id="IPR019422">
    <property type="entry name" value="7TM_GPCR_serpentine_rcpt_Srh"/>
</dbReference>
<keyword evidence="1" id="KW-1133">Transmembrane helix</keyword>
<dbReference type="Proteomes" id="UP000887540">
    <property type="component" value="Unplaced"/>
</dbReference>
<keyword evidence="1" id="KW-0472">Membrane</keyword>
<proteinExistence type="predicted"/>
<reference evidence="3" key="1">
    <citation type="submission" date="2022-11" db="UniProtKB">
        <authorList>
            <consortium name="WormBaseParasite"/>
        </authorList>
    </citation>
    <scope>IDENTIFICATION</scope>
</reference>
<protein>
    <submittedName>
        <fullName evidence="3">Uncharacterized protein</fullName>
    </submittedName>
</protein>